<feature type="transmembrane region" description="Helical" evidence="1">
    <location>
        <begin position="12"/>
        <end position="33"/>
    </location>
</feature>
<sequence>MREMGYAVRGLVIAMRGLAVGALALAAAVAYLMPDPARRLGLAGCALLAVAALAWALPWGRLRTAGVVVPLAGLGAGPWAGAPLDLGSDLSHHLATFPLLLLALLYAAAPGIPVRRAGVVVAAAYAAYAGPMLAGWLLGRSMLDIPAILTWHMGLVLCLAAGYAARSGYEAGRRAAPREAGPALNADAAG</sequence>
<keyword evidence="1" id="KW-1133">Transmembrane helix</keyword>
<evidence type="ECO:0000313" key="3">
    <source>
        <dbReference type="Proteomes" id="UP000578449"/>
    </source>
</evidence>
<keyword evidence="3" id="KW-1185">Reference proteome</keyword>
<gene>
    <name evidence="2" type="ORF">HNP84_000362</name>
</gene>
<evidence type="ECO:0000256" key="1">
    <source>
        <dbReference type="SAM" id="Phobius"/>
    </source>
</evidence>
<proteinExistence type="predicted"/>
<dbReference type="RefSeq" id="WP_185047531.1">
    <property type="nucleotide sequence ID" value="NZ_BAABIX010000006.1"/>
</dbReference>
<feature type="transmembrane region" description="Helical" evidence="1">
    <location>
        <begin position="64"/>
        <end position="82"/>
    </location>
</feature>
<name>A0A840NQ37_9ACTN</name>
<evidence type="ECO:0000313" key="2">
    <source>
        <dbReference type="EMBL" id="MBB5130674.1"/>
    </source>
</evidence>
<feature type="transmembrane region" description="Helical" evidence="1">
    <location>
        <begin position="119"/>
        <end position="139"/>
    </location>
</feature>
<feature type="transmembrane region" description="Helical" evidence="1">
    <location>
        <begin position="39"/>
        <end position="57"/>
    </location>
</feature>
<accession>A0A840NQ37</accession>
<protein>
    <recommendedName>
        <fullName evidence="4">DUF998 domain-containing protein</fullName>
    </recommendedName>
</protein>
<dbReference type="Proteomes" id="UP000578449">
    <property type="component" value="Unassembled WGS sequence"/>
</dbReference>
<reference evidence="2 3" key="1">
    <citation type="submission" date="2020-08" db="EMBL/GenBank/DDBJ databases">
        <title>Genomic Encyclopedia of Type Strains, Phase IV (KMG-IV): sequencing the most valuable type-strain genomes for metagenomic binning, comparative biology and taxonomic classification.</title>
        <authorList>
            <person name="Goeker M."/>
        </authorList>
    </citation>
    <scope>NUCLEOTIDE SEQUENCE [LARGE SCALE GENOMIC DNA]</scope>
    <source>
        <strain evidence="2 3">DSM 45615</strain>
    </source>
</reference>
<keyword evidence="1" id="KW-0812">Transmembrane</keyword>
<feature type="transmembrane region" description="Helical" evidence="1">
    <location>
        <begin position="94"/>
        <end position="112"/>
    </location>
</feature>
<feature type="transmembrane region" description="Helical" evidence="1">
    <location>
        <begin position="145"/>
        <end position="165"/>
    </location>
</feature>
<dbReference type="EMBL" id="JACHGN010000001">
    <property type="protein sequence ID" value="MBB5130674.1"/>
    <property type="molecule type" value="Genomic_DNA"/>
</dbReference>
<dbReference type="AlphaFoldDB" id="A0A840NQ37"/>
<evidence type="ECO:0008006" key="4">
    <source>
        <dbReference type="Google" id="ProtNLM"/>
    </source>
</evidence>
<organism evidence="2 3">
    <name type="scientific">Thermocatellispora tengchongensis</name>
    <dbReference type="NCBI Taxonomy" id="1073253"/>
    <lineage>
        <taxon>Bacteria</taxon>
        <taxon>Bacillati</taxon>
        <taxon>Actinomycetota</taxon>
        <taxon>Actinomycetes</taxon>
        <taxon>Streptosporangiales</taxon>
        <taxon>Streptosporangiaceae</taxon>
        <taxon>Thermocatellispora</taxon>
    </lineage>
</organism>
<keyword evidence="1" id="KW-0472">Membrane</keyword>
<comment type="caution">
    <text evidence="2">The sequence shown here is derived from an EMBL/GenBank/DDBJ whole genome shotgun (WGS) entry which is preliminary data.</text>
</comment>